<feature type="transmembrane region" description="Helical" evidence="2">
    <location>
        <begin position="283"/>
        <end position="302"/>
    </location>
</feature>
<evidence type="ECO:0000256" key="1">
    <source>
        <dbReference type="SAM" id="MobiDB-lite"/>
    </source>
</evidence>
<dbReference type="OrthoDB" id="1436450at2759"/>
<organism evidence="3 4">
    <name type="scientific">Scleroderma citrinum Foug A</name>
    <dbReference type="NCBI Taxonomy" id="1036808"/>
    <lineage>
        <taxon>Eukaryota</taxon>
        <taxon>Fungi</taxon>
        <taxon>Dikarya</taxon>
        <taxon>Basidiomycota</taxon>
        <taxon>Agaricomycotina</taxon>
        <taxon>Agaricomycetes</taxon>
        <taxon>Agaricomycetidae</taxon>
        <taxon>Boletales</taxon>
        <taxon>Sclerodermatineae</taxon>
        <taxon>Sclerodermataceae</taxon>
        <taxon>Scleroderma</taxon>
    </lineage>
</organism>
<dbReference type="GO" id="GO:0000324">
    <property type="term" value="C:fungal-type vacuole"/>
    <property type="evidence" value="ECO:0007669"/>
    <property type="project" value="TreeGrafter"/>
</dbReference>
<dbReference type="GO" id="GO:0071944">
    <property type="term" value="C:cell periphery"/>
    <property type="evidence" value="ECO:0007669"/>
    <property type="project" value="TreeGrafter"/>
</dbReference>
<keyword evidence="2" id="KW-0812">Transmembrane</keyword>
<feature type="transmembrane region" description="Helical" evidence="2">
    <location>
        <begin position="350"/>
        <end position="372"/>
    </location>
</feature>
<dbReference type="PANTHER" id="PTHR36819">
    <property type="entry name" value="REGULATOR OF PHOSPHOLIPASE D SRF1"/>
    <property type="match status" value="1"/>
</dbReference>
<keyword evidence="2" id="KW-1133">Transmembrane helix</keyword>
<dbReference type="AlphaFoldDB" id="A0A0C3EH15"/>
<reference evidence="4" key="2">
    <citation type="submission" date="2015-01" db="EMBL/GenBank/DDBJ databases">
        <title>Evolutionary Origins and Diversification of the Mycorrhizal Mutualists.</title>
        <authorList>
            <consortium name="DOE Joint Genome Institute"/>
            <consortium name="Mycorrhizal Genomics Consortium"/>
            <person name="Kohler A."/>
            <person name="Kuo A."/>
            <person name="Nagy L.G."/>
            <person name="Floudas D."/>
            <person name="Copeland A."/>
            <person name="Barry K.W."/>
            <person name="Cichocki N."/>
            <person name="Veneault-Fourrey C."/>
            <person name="LaButti K."/>
            <person name="Lindquist E.A."/>
            <person name="Lipzen A."/>
            <person name="Lundell T."/>
            <person name="Morin E."/>
            <person name="Murat C."/>
            <person name="Riley R."/>
            <person name="Ohm R."/>
            <person name="Sun H."/>
            <person name="Tunlid A."/>
            <person name="Henrissat B."/>
            <person name="Grigoriev I.V."/>
            <person name="Hibbett D.S."/>
            <person name="Martin F."/>
        </authorList>
    </citation>
    <scope>NUCLEOTIDE SEQUENCE [LARGE SCALE GENOMIC DNA]</scope>
    <source>
        <strain evidence="4">Foug A</strain>
    </source>
</reference>
<feature type="transmembrane region" description="Helical" evidence="2">
    <location>
        <begin position="250"/>
        <end position="271"/>
    </location>
</feature>
<sequence>MTAALPTNKGPTFHSQSIHSHRAIAGPSTGREVVTAPPWAHDEPPSPTDLPMDNKHRNSVSAPHHHRPSDSISSLGGAAGGAHNRSRWWTFARPRDGTRNLSRYSSALAALTVSQHDSSLAWKEKDSMDDPTVSCTPPKPSHPKSQAAPDWNPTWKSGVVYRQGNRGDYAQLGCGSGPPHDDESGAEGSTLENTRKGFRVFILSNIYVPLLFRFINITFTTAALAVAIHIRKTEIQYDVMGILGSSPTLVIIFAPLTLVHVMVAIYLEYFGRPLGLWRTSGKLAHTLLEVCFICAWSAALSLCFDNFFTSIIPCASRASIAWYSQMPRPLPSPLSADEGSVGDTLCDSQVALICLVGVGLIMYCINLVISLFRIFEKVKYHAGILLRT</sequence>
<feature type="region of interest" description="Disordered" evidence="1">
    <location>
        <begin position="115"/>
        <end position="153"/>
    </location>
</feature>
<evidence type="ECO:0000313" key="4">
    <source>
        <dbReference type="Proteomes" id="UP000053989"/>
    </source>
</evidence>
<feature type="compositionally biased region" description="Polar residues" evidence="1">
    <location>
        <begin position="9"/>
        <end position="18"/>
    </location>
</feature>
<gene>
    <name evidence="3" type="ORF">SCLCIDRAFT_1210712</name>
</gene>
<accession>A0A0C3EH15</accession>
<protein>
    <submittedName>
        <fullName evidence="3">Uncharacterized protein</fullName>
    </submittedName>
</protein>
<evidence type="ECO:0000313" key="3">
    <source>
        <dbReference type="EMBL" id="KIM67211.1"/>
    </source>
</evidence>
<reference evidence="3 4" key="1">
    <citation type="submission" date="2014-04" db="EMBL/GenBank/DDBJ databases">
        <authorList>
            <consortium name="DOE Joint Genome Institute"/>
            <person name="Kuo A."/>
            <person name="Kohler A."/>
            <person name="Nagy L.G."/>
            <person name="Floudas D."/>
            <person name="Copeland A."/>
            <person name="Barry K.W."/>
            <person name="Cichocki N."/>
            <person name="Veneault-Fourrey C."/>
            <person name="LaButti K."/>
            <person name="Lindquist E.A."/>
            <person name="Lipzen A."/>
            <person name="Lundell T."/>
            <person name="Morin E."/>
            <person name="Murat C."/>
            <person name="Sun H."/>
            <person name="Tunlid A."/>
            <person name="Henrissat B."/>
            <person name="Grigoriev I.V."/>
            <person name="Hibbett D.S."/>
            <person name="Martin F."/>
            <person name="Nordberg H.P."/>
            <person name="Cantor M.N."/>
            <person name="Hua S.X."/>
        </authorList>
    </citation>
    <scope>NUCLEOTIDE SEQUENCE [LARGE SCALE GENOMIC DNA]</scope>
    <source>
        <strain evidence="3 4">Foug A</strain>
    </source>
</reference>
<keyword evidence="4" id="KW-1185">Reference proteome</keyword>
<feature type="region of interest" description="Disordered" evidence="1">
    <location>
        <begin position="171"/>
        <end position="190"/>
    </location>
</feature>
<keyword evidence="2" id="KW-0472">Membrane</keyword>
<feature type="transmembrane region" description="Helical" evidence="2">
    <location>
        <begin position="206"/>
        <end position="230"/>
    </location>
</feature>
<dbReference type="EMBL" id="KN822014">
    <property type="protein sequence ID" value="KIM67211.1"/>
    <property type="molecule type" value="Genomic_DNA"/>
</dbReference>
<name>A0A0C3EH15_9AGAM</name>
<dbReference type="InParanoid" id="A0A0C3EH15"/>
<dbReference type="PANTHER" id="PTHR36819:SF1">
    <property type="entry name" value="REGULATOR OF PHOSPHOLIPASE D SRF1"/>
    <property type="match status" value="1"/>
</dbReference>
<proteinExistence type="predicted"/>
<evidence type="ECO:0000256" key="2">
    <source>
        <dbReference type="SAM" id="Phobius"/>
    </source>
</evidence>
<dbReference type="Proteomes" id="UP000053989">
    <property type="component" value="Unassembled WGS sequence"/>
</dbReference>
<feature type="region of interest" description="Disordered" evidence="1">
    <location>
        <begin position="1"/>
        <end position="79"/>
    </location>
</feature>
<dbReference type="HOGENOM" id="CLU_032672_0_0_1"/>
<dbReference type="InterPro" id="IPR037737">
    <property type="entry name" value="Srf1"/>
</dbReference>